<name>A0A6J6SSL5_9ZZZZ</name>
<accession>A0A6J6SSL5</accession>
<gene>
    <name evidence="1" type="ORF">UFOPK2782_00735</name>
</gene>
<dbReference type="Pfam" id="PF11253">
    <property type="entry name" value="DUF3052"/>
    <property type="match status" value="1"/>
</dbReference>
<sequence>MGVDQIVERLALQPGELILEVGLDSDCDNEFRSAIEKRIGTKFIEDATTEVVDAVLLWWRDGDGDLVDDLMDGLTYLKETGPIWLLTPKVSRDGHVEPSDIQEAAPIAGLAQTVSFAIGNDWTATKLVARKASRK</sequence>
<protein>
    <submittedName>
        <fullName evidence="1">Unannotated protein</fullName>
    </submittedName>
</protein>
<organism evidence="1">
    <name type="scientific">freshwater metagenome</name>
    <dbReference type="NCBI Taxonomy" id="449393"/>
    <lineage>
        <taxon>unclassified sequences</taxon>
        <taxon>metagenomes</taxon>
        <taxon>ecological metagenomes</taxon>
    </lineage>
</organism>
<dbReference type="EMBL" id="CAEZYS010000087">
    <property type="protein sequence ID" value="CAB4737773.1"/>
    <property type="molecule type" value="Genomic_DNA"/>
</dbReference>
<dbReference type="AlphaFoldDB" id="A0A6J6SSL5"/>
<dbReference type="InterPro" id="IPR021412">
    <property type="entry name" value="DUF3052"/>
</dbReference>
<proteinExistence type="predicted"/>
<evidence type="ECO:0000313" key="1">
    <source>
        <dbReference type="EMBL" id="CAB4737773.1"/>
    </source>
</evidence>
<reference evidence="1" key="1">
    <citation type="submission" date="2020-05" db="EMBL/GenBank/DDBJ databases">
        <authorList>
            <person name="Chiriac C."/>
            <person name="Salcher M."/>
            <person name="Ghai R."/>
            <person name="Kavagutti S V."/>
        </authorList>
    </citation>
    <scope>NUCLEOTIDE SEQUENCE</scope>
</reference>